<organism evidence="1 2">
    <name type="scientific">Vermiconidia calcicola</name>
    <dbReference type="NCBI Taxonomy" id="1690605"/>
    <lineage>
        <taxon>Eukaryota</taxon>
        <taxon>Fungi</taxon>
        <taxon>Dikarya</taxon>
        <taxon>Ascomycota</taxon>
        <taxon>Pezizomycotina</taxon>
        <taxon>Dothideomycetes</taxon>
        <taxon>Dothideomycetidae</taxon>
        <taxon>Mycosphaerellales</taxon>
        <taxon>Extremaceae</taxon>
        <taxon>Vermiconidia</taxon>
    </lineage>
</organism>
<accession>A0ACC3N5D2</accession>
<evidence type="ECO:0000313" key="1">
    <source>
        <dbReference type="EMBL" id="KAK3710111.1"/>
    </source>
</evidence>
<dbReference type="EMBL" id="JAUTXU010000087">
    <property type="protein sequence ID" value="KAK3710111.1"/>
    <property type="molecule type" value="Genomic_DNA"/>
</dbReference>
<keyword evidence="2" id="KW-1185">Reference proteome</keyword>
<comment type="caution">
    <text evidence="1">The sequence shown here is derived from an EMBL/GenBank/DDBJ whole genome shotgun (WGS) entry which is preliminary data.</text>
</comment>
<gene>
    <name evidence="1" type="primary">RAD52</name>
    <name evidence="1" type="ORF">LTR37_010542</name>
</gene>
<protein>
    <submittedName>
        <fullName evidence="1">DNA repair protein rad52</fullName>
    </submittedName>
</protein>
<proteinExistence type="predicted"/>
<sequence>MPIPGDQHRPTAATTNPFLEQKQHISDYSAAEIATLQSRLEKQLGPEYVSTRPGAGGGKVHYLAAEKAINLANEVFGFNGWSSSIQNVQVDFVDENPQNGKITLGLSTIVRVTIRDGTFHEDIGYGHIENCKGKAAAFEKAKKEAATDALKRALRNFGNVLGNCLYDKDYLQKVQRIKVQPSRWDGENLHRHPDYAPIKPEAHSVHYTKAAGDGGGGQQRQSSAHSGASYGSMEFEDDFGGNPFEEADFGHPDEVMLDDTSVNGVETPVKKPALDQPPQRPGQQRQGVPRMHSMPQMRPPNVQSPAPMQNPQAPQRPQGPPRPPTGASVAPPGRMAPPPQQKPAPTAAAPAQQNPDTSGNRSNPSSATTTSDTSSTTTPQQPSRAQNQAAVNQTAHAPDTSFDSHSAPRMPPPGNPDGFVTGRSAELLNQPPGARPPNAALPFNPHAETPSIRRTQGVNPGKSVPITRSILQQQQQQQQQGATNATGAHTAVMQNGGQPQQAQQQAAHQRQQSPAPAAAINGLNGATTPVRTNFVNPSADQHRRIGMPPAGGHNNRSAYKPPSIAPGGGHAGLKRPPLSDVSNIQQMDGTGDAKKAKLNGHADKPAAEGVGGEENIAAAVEPTS</sequence>
<evidence type="ECO:0000313" key="2">
    <source>
        <dbReference type="Proteomes" id="UP001281147"/>
    </source>
</evidence>
<dbReference type="Proteomes" id="UP001281147">
    <property type="component" value="Unassembled WGS sequence"/>
</dbReference>
<name>A0ACC3N5D2_9PEZI</name>
<reference evidence="1" key="1">
    <citation type="submission" date="2023-07" db="EMBL/GenBank/DDBJ databases">
        <title>Black Yeasts Isolated from many extreme environments.</title>
        <authorList>
            <person name="Coleine C."/>
            <person name="Stajich J.E."/>
            <person name="Selbmann L."/>
        </authorList>
    </citation>
    <scope>NUCLEOTIDE SEQUENCE</scope>
    <source>
        <strain evidence="1">CCFEE 5714</strain>
    </source>
</reference>